<organism evidence="1 2">
    <name type="scientific">Popillia japonica</name>
    <name type="common">Japanese beetle</name>
    <dbReference type="NCBI Taxonomy" id="7064"/>
    <lineage>
        <taxon>Eukaryota</taxon>
        <taxon>Metazoa</taxon>
        <taxon>Ecdysozoa</taxon>
        <taxon>Arthropoda</taxon>
        <taxon>Hexapoda</taxon>
        <taxon>Insecta</taxon>
        <taxon>Pterygota</taxon>
        <taxon>Neoptera</taxon>
        <taxon>Endopterygota</taxon>
        <taxon>Coleoptera</taxon>
        <taxon>Polyphaga</taxon>
        <taxon>Scarabaeiformia</taxon>
        <taxon>Scarabaeidae</taxon>
        <taxon>Rutelinae</taxon>
        <taxon>Popillia</taxon>
    </lineage>
</organism>
<proteinExistence type="predicted"/>
<accession>A0AAW1MHZ2</accession>
<gene>
    <name evidence="1" type="ORF">QE152_g6131</name>
</gene>
<dbReference type="EMBL" id="JASPKY010000040">
    <property type="protein sequence ID" value="KAK9746427.1"/>
    <property type="molecule type" value="Genomic_DNA"/>
</dbReference>
<reference evidence="1 2" key="1">
    <citation type="journal article" date="2024" name="BMC Genomics">
        <title>De novo assembly and annotation of Popillia japonica's genome with initial clues to its potential as an invasive pest.</title>
        <authorList>
            <person name="Cucini C."/>
            <person name="Boschi S."/>
            <person name="Funari R."/>
            <person name="Cardaioli E."/>
            <person name="Iannotti N."/>
            <person name="Marturano G."/>
            <person name="Paoli F."/>
            <person name="Bruttini M."/>
            <person name="Carapelli A."/>
            <person name="Frati F."/>
            <person name="Nardi F."/>
        </authorList>
    </citation>
    <scope>NUCLEOTIDE SEQUENCE [LARGE SCALE GENOMIC DNA]</scope>
    <source>
        <strain evidence="1">DMR45628</strain>
    </source>
</reference>
<name>A0AAW1MHZ2_POPJA</name>
<protein>
    <submittedName>
        <fullName evidence="1">Uncharacterized protein</fullName>
    </submittedName>
</protein>
<evidence type="ECO:0000313" key="1">
    <source>
        <dbReference type="EMBL" id="KAK9746427.1"/>
    </source>
</evidence>
<sequence length="78" mass="8746">MSRVSQSNFSERRAMQFTACQRVVSKPEQTFKCTGIIITDTSQMTVKPASTPDPNISKLSVLSTLLTKETFRTLNTPY</sequence>
<dbReference type="Proteomes" id="UP001458880">
    <property type="component" value="Unassembled WGS sequence"/>
</dbReference>
<dbReference type="AlphaFoldDB" id="A0AAW1MHZ2"/>
<keyword evidence="2" id="KW-1185">Reference proteome</keyword>
<evidence type="ECO:0000313" key="2">
    <source>
        <dbReference type="Proteomes" id="UP001458880"/>
    </source>
</evidence>
<comment type="caution">
    <text evidence="1">The sequence shown here is derived from an EMBL/GenBank/DDBJ whole genome shotgun (WGS) entry which is preliminary data.</text>
</comment>